<reference evidence="5" key="2">
    <citation type="submission" date="2013-09" db="EMBL/GenBank/DDBJ databases">
        <authorList>
            <person name="Wang G."/>
            <person name="Yang Y."/>
            <person name="Su Y."/>
        </authorList>
    </citation>
    <scope>NUCLEOTIDE SEQUENCE</scope>
    <source>
        <strain evidence="5">ATCC 39006</strain>
    </source>
</reference>
<dbReference type="InterPro" id="IPR011049">
    <property type="entry name" value="Serralysin-like_metalloprot_C"/>
</dbReference>
<dbReference type="SUPFAM" id="SSF53300">
    <property type="entry name" value="vWA-like"/>
    <property type="match status" value="1"/>
</dbReference>
<evidence type="ECO:0000313" key="5">
    <source>
        <dbReference type="EMBL" id="AUH04234.1"/>
    </source>
</evidence>
<dbReference type="Pfam" id="PF00353">
    <property type="entry name" value="HemolysinCabind"/>
    <property type="match status" value="4"/>
</dbReference>
<dbReference type="InterPro" id="IPR019960">
    <property type="entry name" value="T1SS_VCA0849"/>
</dbReference>
<evidence type="ECO:0000259" key="3">
    <source>
        <dbReference type="PROSITE" id="PS50234"/>
    </source>
</evidence>
<gene>
    <name evidence="4" type="ORF">CWC46_08930</name>
    <name evidence="5" type="ORF">Ser39006_008935</name>
</gene>
<evidence type="ECO:0000313" key="7">
    <source>
        <dbReference type="Proteomes" id="UP000233778"/>
    </source>
</evidence>
<dbReference type="NCBIfam" id="NF033510">
    <property type="entry name" value="Ca_tandemer"/>
    <property type="match status" value="36"/>
</dbReference>
<dbReference type="KEGG" id="serq:CWC46_08930"/>
<dbReference type="InterPro" id="IPR001343">
    <property type="entry name" value="Hemolysn_Ca-bd"/>
</dbReference>
<proteinExistence type="predicted"/>
<dbReference type="InterPro" id="IPR036465">
    <property type="entry name" value="vWFA_dom_sf"/>
</dbReference>
<dbReference type="Proteomes" id="UP000017700">
    <property type="component" value="Chromosome"/>
</dbReference>
<dbReference type="PROSITE" id="PS00330">
    <property type="entry name" value="HEMOLYSIN_CALCIUM"/>
    <property type="match status" value="2"/>
</dbReference>
<dbReference type="GO" id="GO:0005509">
    <property type="term" value="F:calcium ion binding"/>
    <property type="evidence" value="ECO:0007669"/>
    <property type="project" value="InterPro"/>
</dbReference>
<reference evidence="4 7" key="3">
    <citation type="submission" date="2017-11" db="EMBL/GenBank/DDBJ databases">
        <title>Complete genome sequence of Serratia sp. ATCC 39006 LacA.</title>
        <authorList>
            <person name="Hampton H.G."/>
            <person name="Jackson S.A."/>
            <person name="Jauregui R."/>
            <person name="Poulter G.T.M."/>
            <person name="Salmond G.P.C."/>
            <person name="Fineran P.C."/>
        </authorList>
    </citation>
    <scope>NUCLEOTIDE SEQUENCE [LARGE SCALE GENOMIC DNA]</scope>
    <source>
        <strain evidence="4 7">ATCC 39006</strain>
    </source>
</reference>
<dbReference type="InterPro" id="IPR018511">
    <property type="entry name" value="Hemolysin-typ_Ca-bd_CS"/>
</dbReference>
<accession>A0A2I5T5S3</accession>
<dbReference type="Proteomes" id="UP000233778">
    <property type="component" value="Chromosome"/>
</dbReference>
<keyword evidence="2" id="KW-0865">Zymogen</keyword>
<feature type="domain" description="VWFA" evidence="3">
    <location>
        <begin position="4559"/>
        <end position="4794"/>
    </location>
</feature>
<dbReference type="RefSeq" id="WP_101377485.1">
    <property type="nucleotide sequence ID" value="NZ_CP025084.1"/>
</dbReference>
<sequence>MASSVIGTIRFVIGQVFVVASDGTQRQLVAGDRIYNGEEVVTGNAGAVSILLPDGHTLDLGRDSRWGDGTDITSQQPDPTADVAALQEAIAQGADPTQVLEATAAGAGNGDIGEAGDGGGGHSTTDIMLNLTGKIVDPTAGFDTTGITNSVTDIPSLTDPNLLAAQIQETSIPSDTTSPSIVITFNRDGSLNFQFTEAPVGFDLSDITVNNGIVSDLLQDPNDPTHWTAVLTPSSNFEGLVTVSVADGSYTDQAGNVGSGGQVTTQVDTLPPEASISIDAVTADNTINAAEAGQNQTVSGTVGNDVQVGDTVTVTIGSATYQTQVTTAGDGSRVWSVSVPGSVLATNAAIQATVTTTDAAGNPASATADHAYQVDTTAPEASISIDAVTADNTINAAEAGQNQTVSGTVGNDVQVGDTVTVTIGSATYQTQVTSAGDGSRVWSVSVPGSVLATNAAIQATVTTTDAAGNPATATADHAYQVDTTAPDASITIDPVTADNVLNQAEAGQNQTVSGTVGNDVQVGDTVTVTIGSATYQTQVTTAGDGSRVWSVSVPGSVLATNAAVQATVTTTDAAGNPASATADHAYQVDTTAPEASISIDAVTADNTINAAEAGQNQTVSGTVGNDVQVGDTVTVTIGSATYQTQVTSAGDGSRVWSVSVPGSVLATNAAIQATVTTSDAAGNPATATADHAYQVDTTAPDASITIDPVTADNVLNQAEAGQNQTVSGTVGNDVQVGDTVTVTIGSATYQTQVTTAGDGSRVWSVSVPGSVLATNATVQATVTTTDAAGNPASATADHAYQVDTTAPDASITIDPVTADNVLNQAEAGQNQTVSGTVGNDVQVGDTVTVTIGSATYQTQVTTASDGSRVWSVSVPGSVLATNAAIQATVTTADAAGNPASASADHAYQVDTTAPEASISIDALTTDNTINAAEAGQNQTVSGTVGNDVQVGDTVTITIGSQSYQTQVTSAGDGSRVWSVSVPGSVLAGQSAIQATVTTSDAAGNPATATADHSYQVDTTAPEASISIDAVTADNTINAAEAGQNQTVSGTVGNDVQVGDTVTVTIGSQTYQTQVTSAGDGSRVWSVSVPGSVLAGQSAIQATVTTSDAAGNPATATADHSYQVDTTAPEASISIDAVTADNTINATEAGQDQTVSGTVGNDVQVGDTVTVTIGSATYQTQVTTAGDGSRVWSVSVPGSILATNAAIQATVTTSDAAGNPASASADHAYQVDTTAPEASISIDAVTADNTINAAEAGQNQTVSGTVGNDVQVGDTVTVTIGSATYQTQVTSAGDGSRVWSVSVPGSVLATNAAIQATVTTADAAGNPATASADHAYQVDTTAPEASISIDAVTADNTINAAEAGQNQTVSGTVGNDVQVGDTVTVTIGSQSYQTQVISAGDGGRVWSVSVPGSVLATNAAIQATVTTSDAAGNPASASADHAYQVDTTAPEASISIDALTADNTINAAEAGQNQTVSGTVGNDVQVGDTVTVTIGSATYQTQVTTAGDGSRVWSVSVPGSVLATNAAIQATVTTSDAAGNPATATADHAYQVDTSAPEASITIDTLTADNVLNQAEAGQNQTVSGTVGNDVQVGDTVTVTIGSATYQTQVTTAGDGSRVWSVSVPGSVLATNAAVQATVTTSDAAGNPATATADHAYQVDTTAPEASISIDAVTADNTINAAEAGQNQTVSGTVGNDVQVGDTVTVTIGSATYQTQVTSAGDGSRVWSVSVPGSVLATNAAIQATVTTSDAAGNPATATADHAYQVDTTAPDASITIDPVTADNVLNQAEAGQNQTVSGTVGNDVQVGDTVTVTIGSATYQTQVTTAGDGSRVWSVSVPGSVLATNATVQATVTTTDAAGNPASATADHAYQVDTTAPDASITIDPVTADNVLNQAEAGQNQTVSGTVGNDVQVGDTVTVTIGSQSYQTQVTTAGDGSRVWSVSVPGSVLATNATIQATVTTADAAGNSVTASADHAYQVDTTAPEASISIDAVTADNTINAAEAGQNQTVSGTVGNDVQVGDTVIITIGSQSYQTQVTSAGDGSRVWSVSVPGSVLATNAAIQATVTTSDAAGNPASASADHAYQVDTTAPEASISIDAVTADNTINAAEAGQNQTVSGTVGNDVQVGDTVTVTIGSQTYQTQVTSAGDGSRVWSVSVPGSVLATNAAIQATVTTSDAAGNPASATADHAYQVDTTAPEASISIDAVTADNTINAAEAGQNQTVSGTVGNDVQVGDTVIITIGSQSYQTQITTASDGSRVWSVSVPGSILATNAAIQATVTTSDAAGNPATATADHAYQVDTTAPDASITIDPVTADNVLNQAEAGQNQTVSGTVGNDVQVGDTVTVTIGSQSYQTQVISVGDGSRVWSVSVPGSVLATNAAIQATVTTSDAAGNPASASADHSYQVDTTAPGASITIDPVTADNVLNQAEAGQNQTVSGTVGNDVQVGDTVTVTIGSQSYQTQVTTAGDGSRVWSVSVPGSVLATNAAIQATVTTSDAAGNPASATADHSYQVDTTAPEASISIDAVTADNTINAAEAGQNQTVSGTVGNDVQVGDTVTVTIGSQTYQTQVTSAGDGSRVWSVSVPGSVLATNATIQATVTTSDAAGNPATASADHAYQVDTTAPEASISIDAVTADNTINAAEAGQDQTVSGTVGNDVQVGDTVTITIGSQSYQTQVTTAGDGSRVWSVSVPGSVLATNAAIQATVTTTDAAGNPASATADHAYQVDTTAPEASISIDAVTADNTINAAEAGQNQTVSGTVGNDVQVGDTVTITIGSQSYQTQVTTASDGSRVWSVSVPGSVLATNAAIQATVTTADAAGNPATASADHAYQVDTTAPEASISIDAVTADNTINGAEAGQNQTVSGTVGNDVQVGDTVTVTIGSATYQTQVTSAGDGSRVWSVSVPGSVLATNAAIQATVTTTDAAGNSVTASADHAYQVDTTAPEASISIDAVTADNTINAAEAGQNQTVSGTVGNDVQVGDTVIITIGSQSYQTQVTSAGDGSRVWSVSVPGSVLAGQSAIQATVTTTDAAGNPATATADHAYQVDTTAPDASITIDTLTADNVLNQAEAGQDQTVSGTVGNDVQVGDTVTVTIGSQSYQTQVISAGDGSRVWSVSVPGSVLATNAAIQATVTTTDAAGNSVTASADHAYQVDTTAPEASISIDAVTADNTINAAEAGQNQTVSGTVGNDVQVGDTVIITIGSQSYQTQITTASDGSRVWSVSVPGSILATNAAIQATVTTSDAAGNPATATADHAYQVDTTAPDASITIDPVTADNVLNQAEAGQNQTVSGTVGNDVQVGDTVTVTIGSATYQTQVTSAGDGSRVWSVSVPGSVLATNAAIQATVTTSDAAGNPASASADHAYQVDTTAPEASISIDAVTADNTINAAEAGQNQTVSGTVGNDVQVGDTVTVTIGSATYQTQVTSAGDGSRVWSVSVPGSVLATNAAIQATVTTSDAAGNPASASADHSYQVDTTAPEASITIDALTADNTINAAEAGQNQTVSGTVGNDVQVGDTVTVTIGSATYQTQVTTASDGSRVWSVSVPGSVLATNAAIQATVTTTDAAGNSVTASADHAYQVDTTAPDASISIDAVTADNTINAAEAGQNQTVSGTVGNDVQVGDTVTVTIGSATYQTQVTTAGDGSRVWSVSVPGSVLATNAAIQATVTTTDAAGNPATATADHAYQVDTTAPDASISIDAVTADNTINAAEAGQNQTVSGTVGNDVQVGDTVTVTIGSATYQTQVTSAGDGSRVWSVSVPGSVLATNATVQATVTTTDAAGNPASATADHAYQVDTTAPDASITIDPVTADNVLNQAEAGQNQTVSGTVGNDVQVGDTVTVTIGSATYQTQVTTAGDGSRVWSVSVPGSVLATNTAIQAAVTTTDTAGNPATATADHAYQVDTSAPEASITIDPVTADNTLNEAESEQTQTISGSVGKDVQAGDTVIVTVGDRTYATIVNADGISWSVSILGSVLAMHSQISAAVTTQDEAGNTMTATADRSYTVDTAEPDVAITEFAGNDGYISQGELANTAVGGTSSESVVDLVFTDANGKSVTVNNVQVVEGQWSLHADLSTLAEGQVTVVATATSPSGNHASDTDSATLDITGPVGHDQIVTGTEDTPVSISWSDLGTSGDTSSIVISSLPDTSTGTLYFNDHGQWKAVSIGQTFTSADFELRFVPAANVSGADLTGMAYQPVDDAGNHGDTATLSVNITPVADAPDVSLTITSGDTVAETPTYIKVNGGSEQPGGFDVQDGVIVRIGDGVRVWLSPGDPVPEIVGNGEVVYYNQGNVSGSRDYTDIFVVHEGSGYVQDGNYRTLNAVTGNTGSESSGVKSDYIFIQGTQADGYNDTVGTNNNADTSVNTFDSVNVTYHDVALIGGANKLDGIIYGDGTIKSADASSTSEETVTGQAGYQEHTITVSAALTDTDGSESLSGITLTGIPEGTVLIDHINNVTVTIGADGAYLIPNSLHVDSLAGQITLQVPVDAGQFDVVAQATATEQANYDSATGYSSQSVEQYAVTVGTSGSDTITGTHSNDIVVGDVSGLQIVDGQNYNIAFLVDSSGSMSTENVAKAITSLTDVFNSLIHSASGSSAGTVNVFLADFDSQVGQTVSVNLADPNALSSLTAVLGSMISGGGTNYEDVFKTAANWFLSDTVTHNQGTNLTYFITDGEPTFYQNGETDSAVVSNSWWQTQTLNIDNIDYQQGQSYSMNIMGAAREVIDTNGDVYSYSQGWGNQVYRSVIGHVNAEGDGTYEISYLDGTGNSTTHSTITNSQDAFALLQNVSTVEAIGIGDSLNAASLVNYDSDGVVQDHIDPTQLNDAILGSNQPAMAGDDTLSGGSGNDILFGDSVTFDGIEGNGLTALQHYIAGKLNTSTGASLTVQEMHNYISGHSAEFDLSSSHDGNDILNGGVGNDILFGQGGNDVLNGGMGNDILYGGSGDDILIGGSGNNILTGGAGADTFTWQSGDTGHDVIKDFNPGEGDRIDLSDLVGELKSGTDISHYIRITESADSPTIEVSTQGQFNGASGGTPDVSITLDHYHGVLPSVESLISKPEPSAA</sequence>
<evidence type="ECO:0000313" key="4">
    <source>
        <dbReference type="EMBL" id="AUG99914.1"/>
    </source>
</evidence>
<keyword evidence="1" id="KW-0106">Calcium</keyword>
<dbReference type="EMBL" id="CP025084">
    <property type="protein sequence ID" value="AUH04234.1"/>
    <property type="molecule type" value="Genomic_DNA"/>
</dbReference>
<dbReference type="PROSITE" id="PS50234">
    <property type="entry name" value="VWFA"/>
    <property type="match status" value="1"/>
</dbReference>
<reference evidence="5" key="4">
    <citation type="submission" date="2017-11" db="EMBL/GenBank/DDBJ databases">
        <title>Complete genome sequence of Serratia sp. ATCC 39006.</title>
        <authorList>
            <person name="Hampton H.G."/>
            <person name="Jackson S.A."/>
            <person name="Jauregui R."/>
            <person name="Poulter G.T.M."/>
            <person name="Salmond G.P.C."/>
            <person name="Fineran P.C."/>
        </authorList>
    </citation>
    <scope>NUCLEOTIDE SEQUENCE</scope>
    <source>
        <strain evidence="5">ATCC 39006</strain>
    </source>
</reference>
<dbReference type="NCBIfam" id="TIGR03661">
    <property type="entry name" value="T1SS_VCA0849"/>
    <property type="match status" value="1"/>
</dbReference>
<dbReference type="NCBIfam" id="NF012196">
    <property type="entry name" value="Ig_like_ice"/>
    <property type="match status" value="35"/>
</dbReference>
<dbReference type="KEGG" id="sera:Ser39006_008935"/>
<evidence type="ECO:0000313" key="6">
    <source>
        <dbReference type="Proteomes" id="UP000017700"/>
    </source>
</evidence>
<reference evidence="5 6" key="1">
    <citation type="journal article" date="2013" name="Genome Announc.">
        <title>Draft genome sequence of Serratia sp. strain ATCC 39006, a model bacterium for analysis of the biosynthesis and regulation of prodigiosin, a carbapenem, and gas vesicles.</title>
        <authorList>
            <person name="Fineran P.C."/>
            <person name="Iglesias Cans M.C."/>
            <person name="Ramsay J.P."/>
            <person name="Wilf N.M."/>
            <person name="Cossyleon D."/>
            <person name="McNeil M.B."/>
            <person name="Williamson N.R."/>
            <person name="Monson R.E."/>
            <person name="Becher S.A."/>
            <person name="Stanton J.A."/>
            <person name="Brugger K."/>
            <person name="Brown S.D."/>
            <person name="Salmond G.P."/>
        </authorList>
    </citation>
    <scope>NUCLEOTIDE SEQUENCE [LARGE SCALE GENOMIC DNA]</scope>
    <source>
        <strain evidence="5">ATCC 39006</strain>
        <strain evidence="6">ATCC 39006 / SC 11482</strain>
    </source>
</reference>
<organism evidence="5 6">
    <name type="scientific">Serratia sp. (strain ATCC 39006)</name>
    <name type="common">Prodigiosinella confusarubida</name>
    <dbReference type="NCBI Taxonomy" id="104623"/>
    <lineage>
        <taxon>Bacteria</taxon>
        <taxon>Pseudomonadati</taxon>
        <taxon>Pseudomonadota</taxon>
        <taxon>Gammaproteobacteria</taxon>
        <taxon>Enterobacterales</taxon>
        <taxon>Pectobacteriaceae</taxon>
        <taxon>Prodigiosinella</taxon>
    </lineage>
</organism>
<dbReference type="Gene3D" id="2.60.40.10">
    <property type="entry name" value="Immunoglobulins"/>
    <property type="match status" value="35"/>
</dbReference>
<dbReference type="Pfam" id="PF13519">
    <property type="entry name" value="VWA_2"/>
    <property type="match status" value="1"/>
</dbReference>
<evidence type="ECO:0000256" key="2">
    <source>
        <dbReference type="ARBA" id="ARBA00023145"/>
    </source>
</evidence>
<dbReference type="InterPro" id="IPR013783">
    <property type="entry name" value="Ig-like_fold"/>
</dbReference>
<name>A0A2I5T5S3_SERS3</name>
<dbReference type="PRINTS" id="PR00313">
    <property type="entry name" value="CABNDNGRPT"/>
</dbReference>
<dbReference type="CDD" id="cd00198">
    <property type="entry name" value="vWFA"/>
    <property type="match status" value="1"/>
</dbReference>
<dbReference type="InterPro" id="IPR002035">
    <property type="entry name" value="VWF_A"/>
</dbReference>
<evidence type="ECO:0000256" key="1">
    <source>
        <dbReference type="ARBA" id="ARBA00022837"/>
    </source>
</evidence>
<dbReference type="STRING" id="104623.Ser39006_03674"/>
<dbReference type="InterPro" id="IPR049826">
    <property type="entry name" value="Ig-like_ice"/>
</dbReference>
<keyword evidence="6" id="KW-1185">Reference proteome</keyword>
<dbReference type="OrthoDB" id="8481600at2"/>
<protein>
    <submittedName>
        <fullName evidence="5">Hemagglutinin</fullName>
    </submittedName>
</protein>
<dbReference type="SUPFAM" id="SSF51120">
    <property type="entry name" value="beta-Roll"/>
    <property type="match status" value="1"/>
</dbReference>
<dbReference type="EMBL" id="CP025085">
    <property type="protein sequence ID" value="AUG99914.1"/>
    <property type="molecule type" value="Genomic_DNA"/>
</dbReference>